<evidence type="ECO:0000256" key="2">
    <source>
        <dbReference type="ARBA" id="ARBA00023004"/>
    </source>
</evidence>
<dbReference type="Gene3D" id="3.30.70.20">
    <property type="match status" value="1"/>
</dbReference>
<keyword evidence="2" id="KW-0408">Iron</keyword>
<dbReference type="InterPro" id="IPR017900">
    <property type="entry name" value="4Fe4S_Fe_S_CS"/>
</dbReference>
<name>A0A1M6PY86_9FIRM</name>
<protein>
    <submittedName>
        <fullName evidence="5">4Fe-4S binding domain-containing protein</fullName>
    </submittedName>
</protein>
<dbReference type="Gene3D" id="3.40.50.360">
    <property type="match status" value="1"/>
</dbReference>
<feature type="domain" description="4Fe-4S ferredoxin-type" evidence="4">
    <location>
        <begin position="210"/>
        <end position="237"/>
    </location>
</feature>
<evidence type="ECO:0000256" key="1">
    <source>
        <dbReference type="ARBA" id="ARBA00022723"/>
    </source>
</evidence>
<dbReference type="STRING" id="1121322.SAMN02745136_01788"/>
<keyword evidence="1" id="KW-0479">Metal-binding</keyword>
<evidence type="ECO:0000313" key="6">
    <source>
        <dbReference type="Proteomes" id="UP000184386"/>
    </source>
</evidence>
<reference evidence="5 6" key="1">
    <citation type="submission" date="2016-11" db="EMBL/GenBank/DDBJ databases">
        <authorList>
            <person name="Jaros S."/>
            <person name="Januszkiewicz K."/>
            <person name="Wedrychowicz H."/>
        </authorList>
    </citation>
    <scope>NUCLEOTIDE SEQUENCE [LARGE SCALE GENOMIC DNA]</scope>
    <source>
        <strain evidence="5 6">DSM 15929</strain>
    </source>
</reference>
<dbReference type="SUPFAM" id="SSF54862">
    <property type="entry name" value="4Fe-4S ferredoxins"/>
    <property type="match status" value="1"/>
</dbReference>
<dbReference type="AlphaFoldDB" id="A0A1M6PY86"/>
<dbReference type="OrthoDB" id="9813995at2"/>
<dbReference type="SUPFAM" id="SSF52218">
    <property type="entry name" value="Flavoproteins"/>
    <property type="match status" value="1"/>
</dbReference>
<dbReference type="Pfam" id="PF13187">
    <property type="entry name" value="Fer4_9"/>
    <property type="match status" value="1"/>
</dbReference>
<organism evidence="5 6">
    <name type="scientific">Anaerocolumna jejuensis DSM 15929</name>
    <dbReference type="NCBI Taxonomy" id="1121322"/>
    <lineage>
        <taxon>Bacteria</taxon>
        <taxon>Bacillati</taxon>
        <taxon>Bacillota</taxon>
        <taxon>Clostridia</taxon>
        <taxon>Lachnospirales</taxon>
        <taxon>Lachnospiraceae</taxon>
        <taxon>Anaerocolumna</taxon>
    </lineage>
</organism>
<dbReference type="RefSeq" id="WP_073274930.1">
    <property type="nucleotide sequence ID" value="NZ_FRAC01000009.1"/>
</dbReference>
<dbReference type="PROSITE" id="PS51379">
    <property type="entry name" value="4FE4S_FER_2"/>
    <property type="match status" value="2"/>
</dbReference>
<accession>A0A1M6PY86</accession>
<sequence>MILYFTGTGNSRYAANLIADATEDEMFSMNEGIKKGDYNQLSSSKPYVFVMPTYAWRIPRIADAFLRKAAFSGSKKAYFVMTCGSQTGNAVYYLKKLCLDKGFEFMGISSIIMPENYIAMYNAPDKTEALKIIENSKPHILQTAECIKKEMPLPKENISPLDRFQSTAVNPLFYSIIVSDKGFYSTDSCISCGKCVTLCPINNVHLKVGRPEWSGNCTHCMACICGCPKEAIEYRNKSKGKPRYFLSEKP</sequence>
<dbReference type="InterPro" id="IPR017896">
    <property type="entry name" value="4Fe4S_Fe-S-bd"/>
</dbReference>
<evidence type="ECO:0000313" key="5">
    <source>
        <dbReference type="EMBL" id="SHK12872.1"/>
    </source>
</evidence>
<dbReference type="GO" id="GO:0046872">
    <property type="term" value="F:metal ion binding"/>
    <property type="evidence" value="ECO:0007669"/>
    <property type="project" value="UniProtKB-KW"/>
</dbReference>
<dbReference type="PROSITE" id="PS00198">
    <property type="entry name" value="4FE4S_FER_1"/>
    <property type="match status" value="1"/>
</dbReference>
<evidence type="ECO:0000259" key="4">
    <source>
        <dbReference type="PROSITE" id="PS51379"/>
    </source>
</evidence>
<dbReference type="Proteomes" id="UP000184386">
    <property type="component" value="Unassembled WGS sequence"/>
</dbReference>
<keyword evidence="3" id="KW-0411">Iron-sulfur</keyword>
<dbReference type="EMBL" id="FRAC01000009">
    <property type="protein sequence ID" value="SHK12872.1"/>
    <property type="molecule type" value="Genomic_DNA"/>
</dbReference>
<gene>
    <name evidence="5" type="ORF">SAMN02745136_01788</name>
</gene>
<dbReference type="GO" id="GO:0051536">
    <property type="term" value="F:iron-sulfur cluster binding"/>
    <property type="evidence" value="ECO:0007669"/>
    <property type="project" value="UniProtKB-KW"/>
</dbReference>
<dbReference type="NCBIfam" id="NF038196">
    <property type="entry name" value="ferrodoxin_EFR1"/>
    <property type="match status" value="1"/>
</dbReference>
<evidence type="ECO:0000256" key="3">
    <source>
        <dbReference type="ARBA" id="ARBA00023014"/>
    </source>
</evidence>
<dbReference type="InterPro" id="IPR029039">
    <property type="entry name" value="Flavoprotein-like_sf"/>
</dbReference>
<feature type="domain" description="4Fe-4S ferredoxin-type" evidence="4">
    <location>
        <begin position="180"/>
        <end position="209"/>
    </location>
</feature>
<proteinExistence type="predicted"/>
<keyword evidence="6" id="KW-1185">Reference proteome</keyword>
<dbReference type="InterPro" id="IPR047964">
    <property type="entry name" value="EFR1-like"/>
</dbReference>